<dbReference type="Gene3D" id="2.30.110.50">
    <property type="match status" value="1"/>
</dbReference>
<evidence type="ECO:0000259" key="4">
    <source>
        <dbReference type="Pfam" id="PF13296"/>
    </source>
</evidence>
<dbReference type="Pfam" id="PF13296">
    <property type="entry name" value="T6SS_Vgr"/>
    <property type="match status" value="1"/>
</dbReference>
<evidence type="ECO:0000259" key="3">
    <source>
        <dbReference type="Pfam" id="PF10106"/>
    </source>
</evidence>
<evidence type="ECO:0000313" key="6">
    <source>
        <dbReference type="Proteomes" id="UP000716322"/>
    </source>
</evidence>
<dbReference type="Proteomes" id="UP000716322">
    <property type="component" value="Unassembled WGS sequence"/>
</dbReference>
<comment type="similarity">
    <text evidence="1">Belongs to the VgrG protein family.</text>
</comment>
<dbReference type="InterPro" id="IPR018769">
    <property type="entry name" value="VgrG2_DUF2345"/>
</dbReference>
<dbReference type="NCBIfam" id="TIGR01646">
    <property type="entry name" value="vgr_GE"/>
    <property type="match status" value="1"/>
</dbReference>
<name>A0ABX0PI46_9BURK</name>
<sequence>MANTHAGKTFSLTQYKLVTRHRPLRLILDGVDDNEDELLLPQRVIGSEAVCDGLEFRALCVSESATLPLKKFIGVPAELQIVTDRGELRRVCGIVTEAASGQSDGGLATYQLVMRDALSVMEHRISTRVFRDKNELDIVKILVDEWRKSIPALAATFDLVIDSGLANRDMPRRQFIMQHNESDAAFVRRLLQRRGIAWFFRSGLAPGASANVYRQQRKRIGHTLVLFYDSHGLDQNAAGTVRFHRDDATEQRDTITGWSAVRTLRSGSASLFSWDYLQPGSNPFMEVQVPSQADQGERGNRLASRLDDYHVAASHLGDSRRDLMELNDTRMAYHEYGAKWFKGEGSVRDLAVGEWFALEAHPEIDTHPANERQFVVTSQNIVADNNLPVEVGARVERLFERSGWPGAASAPQAKGDERPPRYKTSFTCVRRSVRIVPPRPVLPRPQLQTAIVVGPENEQVWCDHLGRVKIRFHATRPEDHAHAAGAGSSDSDRDSAWVRVASNWAGNGPGNNTQCGARLLPPVGAEVLVDFAGGDPDKPIIVGQLFNGDACPPAFVGEDGLPGTRYQSGLRSREVRGRRGNQLRLDDTPGQISAQLASDHGETELNLGYLTEPRQKNGARARGDGAELRTDEAIALRAARGILLSAWKSLGGAGAKGAQLARNEYLDLLRECGELCRSIGNYAAENNGLASDTKEQEALRARFESWEDGSNTEPDATGPREPVIAITSPAGIGFASSKAIVSYSASSVDTAAQQHLQLTAGQRFAVNAGNGISLFARGGGLSAIAHDGKLLLQSQNDDIAINSEKNVQVTANEGSITISAKTILLVAQDGSFFKLGEGAPVLGSQQPLKFHAPDFIWEGPETMSAQLPSFKKDGTDLKFEPRLYPHLDGGVPASDLTYKIESAAGGGEGRTDAQGTTAILKHDQMHVANIDLREEGQP</sequence>
<proteinExistence type="inferred from homology"/>
<evidence type="ECO:0000256" key="1">
    <source>
        <dbReference type="ARBA" id="ARBA00005558"/>
    </source>
</evidence>
<dbReference type="Pfam" id="PF10106">
    <property type="entry name" value="DUF2345"/>
    <property type="match status" value="1"/>
</dbReference>
<organism evidence="5 6">
    <name type="scientific">Telluria antibiotica</name>
    <dbReference type="NCBI Taxonomy" id="2717319"/>
    <lineage>
        <taxon>Bacteria</taxon>
        <taxon>Pseudomonadati</taxon>
        <taxon>Pseudomonadota</taxon>
        <taxon>Betaproteobacteria</taxon>
        <taxon>Burkholderiales</taxon>
        <taxon>Oxalobacteraceae</taxon>
        <taxon>Telluria group</taxon>
        <taxon>Telluria</taxon>
    </lineage>
</organism>
<evidence type="ECO:0000259" key="2">
    <source>
        <dbReference type="Pfam" id="PF04717"/>
    </source>
</evidence>
<dbReference type="InterPro" id="IPR006531">
    <property type="entry name" value="Gp5/Vgr_OB"/>
</dbReference>
<feature type="domain" description="Putative type VI secretion system Rhs element associated Vgr" evidence="4">
    <location>
        <begin position="573"/>
        <end position="683"/>
    </location>
</feature>
<dbReference type="SUPFAM" id="SSF69279">
    <property type="entry name" value="Phage tail proteins"/>
    <property type="match status" value="2"/>
</dbReference>
<dbReference type="SUPFAM" id="SSF69349">
    <property type="entry name" value="Phage fibre proteins"/>
    <property type="match status" value="1"/>
</dbReference>
<dbReference type="InterPro" id="IPR028244">
    <property type="entry name" value="T6SS_Rhs_Vgr_dom"/>
</dbReference>
<dbReference type="Pfam" id="PF05954">
    <property type="entry name" value="Phage_GPD"/>
    <property type="match status" value="1"/>
</dbReference>
<feature type="domain" description="DUF2345" evidence="3">
    <location>
        <begin position="720"/>
        <end position="860"/>
    </location>
</feature>
<feature type="domain" description="Gp5/Type VI secretion system Vgr protein OB-fold" evidence="2">
    <location>
        <begin position="490"/>
        <end position="546"/>
    </location>
</feature>
<dbReference type="Gene3D" id="4.10.220.110">
    <property type="match status" value="1"/>
</dbReference>
<evidence type="ECO:0000313" key="5">
    <source>
        <dbReference type="EMBL" id="NIA57113.1"/>
    </source>
</evidence>
<dbReference type="Gene3D" id="2.40.50.230">
    <property type="entry name" value="Gp5 N-terminal domain"/>
    <property type="match status" value="1"/>
</dbReference>
<dbReference type="InterPro" id="IPR006533">
    <property type="entry name" value="T6SS_Vgr_RhsGE"/>
</dbReference>
<dbReference type="Gene3D" id="3.55.50.10">
    <property type="entry name" value="Baseplate protein-like domains"/>
    <property type="match status" value="1"/>
</dbReference>
<keyword evidence="6" id="KW-1185">Reference proteome</keyword>
<dbReference type="InterPro" id="IPR037026">
    <property type="entry name" value="Vgr_OB-fold_dom_sf"/>
</dbReference>
<protein>
    <submittedName>
        <fullName evidence="5">Type VI secretion system tip protein VgrG</fullName>
    </submittedName>
</protein>
<dbReference type="EMBL" id="JAAQOM010000019">
    <property type="protein sequence ID" value="NIA57113.1"/>
    <property type="molecule type" value="Genomic_DNA"/>
</dbReference>
<dbReference type="NCBIfam" id="TIGR03361">
    <property type="entry name" value="VI_Rhs_Vgr"/>
    <property type="match status" value="1"/>
</dbReference>
<comment type="caution">
    <text evidence="5">The sequence shown here is derived from an EMBL/GenBank/DDBJ whole genome shotgun (WGS) entry which is preliminary data.</text>
</comment>
<dbReference type="SUPFAM" id="SSF69255">
    <property type="entry name" value="gp5 N-terminal domain-like"/>
    <property type="match status" value="1"/>
</dbReference>
<reference evidence="5 6" key="1">
    <citation type="submission" date="2020-03" db="EMBL/GenBank/DDBJ databases">
        <title>Genome sequence of strain Massilia sp. TW-1.</title>
        <authorList>
            <person name="Chaudhary D.K."/>
        </authorList>
    </citation>
    <scope>NUCLEOTIDE SEQUENCE [LARGE SCALE GENOMIC DNA]</scope>
    <source>
        <strain evidence="5 6">TW-1</strain>
    </source>
</reference>
<dbReference type="RefSeq" id="WP_166863375.1">
    <property type="nucleotide sequence ID" value="NZ_JAAQOM010000019.1"/>
</dbReference>
<dbReference type="InterPro" id="IPR017847">
    <property type="entry name" value="T6SS_RhsGE_Vgr_subset"/>
</dbReference>
<dbReference type="Pfam" id="PF04717">
    <property type="entry name" value="Phage_base_V"/>
    <property type="match status" value="1"/>
</dbReference>
<accession>A0ABX0PI46</accession>
<gene>
    <name evidence="5" type="ORF">HAV22_26165</name>
</gene>